<proteinExistence type="predicted"/>
<gene>
    <name evidence="1" type="ORF">E2C01_031026</name>
</gene>
<dbReference type="Proteomes" id="UP000324222">
    <property type="component" value="Unassembled WGS sequence"/>
</dbReference>
<keyword evidence="2" id="KW-1185">Reference proteome</keyword>
<dbReference type="EMBL" id="VSRR010003811">
    <property type="protein sequence ID" value="MPC37541.1"/>
    <property type="molecule type" value="Genomic_DNA"/>
</dbReference>
<sequence>MIVKTPSKTRQATSYRTPRLKTVPWLRVSGQTSAKKRDAKMWSEDLNGLMRRSLKLCNLSSMTNFKFKDEKLRAQYQKALKSKLYHIHTCLIGSHSSPPGKSAHGFPLEWKLVLDAYPSPLVKVKLNVTSCLSWQSSIVDAVWLEVSSLIPGETEAEDKMRRLSTRT</sequence>
<accession>A0A5B7ESI9</accession>
<comment type="caution">
    <text evidence="1">The sequence shown here is derived from an EMBL/GenBank/DDBJ whole genome shotgun (WGS) entry which is preliminary data.</text>
</comment>
<organism evidence="1 2">
    <name type="scientific">Portunus trituberculatus</name>
    <name type="common">Swimming crab</name>
    <name type="synonym">Neptunus trituberculatus</name>
    <dbReference type="NCBI Taxonomy" id="210409"/>
    <lineage>
        <taxon>Eukaryota</taxon>
        <taxon>Metazoa</taxon>
        <taxon>Ecdysozoa</taxon>
        <taxon>Arthropoda</taxon>
        <taxon>Crustacea</taxon>
        <taxon>Multicrustacea</taxon>
        <taxon>Malacostraca</taxon>
        <taxon>Eumalacostraca</taxon>
        <taxon>Eucarida</taxon>
        <taxon>Decapoda</taxon>
        <taxon>Pleocyemata</taxon>
        <taxon>Brachyura</taxon>
        <taxon>Eubrachyura</taxon>
        <taxon>Portunoidea</taxon>
        <taxon>Portunidae</taxon>
        <taxon>Portuninae</taxon>
        <taxon>Portunus</taxon>
    </lineage>
</organism>
<dbReference type="AlphaFoldDB" id="A0A5B7ESI9"/>
<evidence type="ECO:0000313" key="1">
    <source>
        <dbReference type="EMBL" id="MPC37541.1"/>
    </source>
</evidence>
<protein>
    <submittedName>
        <fullName evidence="1">Uncharacterized protein</fullName>
    </submittedName>
</protein>
<reference evidence="1 2" key="1">
    <citation type="submission" date="2019-05" db="EMBL/GenBank/DDBJ databases">
        <title>Another draft genome of Portunus trituberculatus and its Hox gene families provides insights of decapod evolution.</title>
        <authorList>
            <person name="Jeong J.-H."/>
            <person name="Song I."/>
            <person name="Kim S."/>
            <person name="Choi T."/>
            <person name="Kim D."/>
            <person name="Ryu S."/>
            <person name="Kim W."/>
        </authorList>
    </citation>
    <scope>NUCLEOTIDE SEQUENCE [LARGE SCALE GENOMIC DNA]</scope>
    <source>
        <tissue evidence="1">Muscle</tissue>
    </source>
</reference>
<name>A0A5B7ESI9_PORTR</name>
<evidence type="ECO:0000313" key="2">
    <source>
        <dbReference type="Proteomes" id="UP000324222"/>
    </source>
</evidence>
<dbReference type="OrthoDB" id="8864979at2759"/>